<dbReference type="NCBIfam" id="NF005878">
    <property type="entry name" value="PRK07825.1"/>
    <property type="match status" value="1"/>
</dbReference>
<dbReference type="Pfam" id="PF00106">
    <property type="entry name" value="adh_short"/>
    <property type="match status" value="1"/>
</dbReference>
<dbReference type="SUPFAM" id="SSF51735">
    <property type="entry name" value="NAD(P)-binding Rossmann-fold domains"/>
    <property type="match status" value="1"/>
</dbReference>
<dbReference type="PANTHER" id="PTHR24322">
    <property type="entry name" value="PKSB"/>
    <property type="match status" value="1"/>
</dbReference>
<evidence type="ECO:0000313" key="5">
    <source>
        <dbReference type="EMBL" id="MCF8589348.1"/>
    </source>
</evidence>
<accession>A0ABS9IUV7</accession>
<dbReference type="InterPro" id="IPR036291">
    <property type="entry name" value="NAD(P)-bd_dom_sf"/>
</dbReference>
<dbReference type="Proteomes" id="UP001200110">
    <property type="component" value="Unassembled WGS sequence"/>
</dbReference>
<dbReference type="PANTHER" id="PTHR24322:SF736">
    <property type="entry name" value="RETINOL DEHYDROGENASE 10"/>
    <property type="match status" value="1"/>
</dbReference>
<dbReference type="InterPro" id="IPR002347">
    <property type="entry name" value="SDR_fam"/>
</dbReference>
<dbReference type="SMART" id="SM00822">
    <property type="entry name" value="PKS_KR"/>
    <property type="match status" value="1"/>
</dbReference>
<keyword evidence="2" id="KW-0560">Oxidoreductase</keyword>
<evidence type="ECO:0000313" key="6">
    <source>
        <dbReference type="Proteomes" id="UP001200110"/>
    </source>
</evidence>
<dbReference type="EMBL" id="JAKKOR010000009">
    <property type="protein sequence ID" value="MCF8589348.1"/>
    <property type="molecule type" value="Genomic_DNA"/>
</dbReference>
<dbReference type="PRINTS" id="PR00080">
    <property type="entry name" value="SDRFAMILY"/>
</dbReference>
<organism evidence="5 6">
    <name type="scientific">Gordonia liuliyuniae</name>
    <dbReference type="NCBI Taxonomy" id="2911517"/>
    <lineage>
        <taxon>Bacteria</taxon>
        <taxon>Bacillati</taxon>
        <taxon>Actinomycetota</taxon>
        <taxon>Actinomycetes</taxon>
        <taxon>Mycobacteriales</taxon>
        <taxon>Gordoniaceae</taxon>
        <taxon>Gordonia</taxon>
    </lineage>
</organism>
<sequence>MRLVRIPASPIEVSEAVVVVTGGARGIGTATAALFRERGATVWIGDVDADVAAEAAVRIGARSARLDVTSRESWREFVAAVTDESGPVDILVNNAGVMPVGPFVDEPEPTTDLMLDVNVRGVLHGMKTVLPSMRDTGRGHIVNIASMAGMLPLPGMVTYNASKYAALGASLAARREYDGTGVTVSAILPAAVRTELASGASLGGVLPTVDPETVARAVLRTVDTRAACTSVPGWIAPVWSLVDALVPEWIERIVRRFTDDRQALALDATARKAYLDRVDRQAGAHTTGTETGTATDEVTR</sequence>
<dbReference type="RefSeq" id="WP_236998568.1">
    <property type="nucleotide sequence ID" value="NZ_JAKKOR010000009.1"/>
</dbReference>
<evidence type="ECO:0000256" key="2">
    <source>
        <dbReference type="ARBA" id="ARBA00023002"/>
    </source>
</evidence>
<evidence type="ECO:0000259" key="4">
    <source>
        <dbReference type="SMART" id="SM00822"/>
    </source>
</evidence>
<comment type="caution">
    <text evidence="5">The sequence shown here is derived from an EMBL/GenBank/DDBJ whole genome shotgun (WGS) entry which is preliminary data.</text>
</comment>
<gene>
    <name evidence="5" type="ORF">L5G33_12840</name>
</gene>
<dbReference type="PRINTS" id="PR00081">
    <property type="entry name" value="GDHRDH"/>
</dbReference>
<reference evidence="5 6" key="1">
    <citation type="submission" date="2022-01" db="EMBL/GenBank/DDBJ databases">
        <authorList>
            <person name="Huang Y."/>
        </authorList>
    </citation>
    <scope>NUCLEOTIDE SEQUENCE [LARGE SCALE GENOMIC DNA]</scope>
    <source>
        <strain evidence="5 6">HY366</strain>
    </source>
</reference>
<protein>
    <submittedName>
        <fullName evidence="5">SDR family oxidoreductase</fullName>
    </submittedName>
</protein>
<dbReference type="InterPro" id="IPR057326">
    <property type="entry name" value="KR_dom"/>
</dbReference>
<proteinExistence type="inferred from homology"/>
<dbReference type="Gene3D" id="3.40.50.720">
    <property type="entry name" value="NAD(P)-binding Rossmann-like Domain"/>
    <property type="match status" value="1"/>
</dbReference>
<name>A0ABS9IUV7_9ACTN</name>
<feature type="domain" description="Ketoreductase" evidence="4">
    <location>
        <begin position="16"/>
        <end position="195"/>
    </location>
</feature>
<evidence type="ECO:0000256" key="3">
    <source>
        <dbReference type="RuleBase" id="RU000363"/>
    </source>
</evidence>
<evidence type="ECO:0000256" key="1">
    <source>
        <dbReference type="ARBA" id="ARBA00006484"/>
    </source>
</evidence>
<keyword evidence="6" id="KW-1185">Reference proteome</keyword>
<dbReference type="CDD" id="cd05233">
    <property type="entry name" value="SDR_c"/>
    <property type="match status" value="1"/>
</dbReference>
<comment type="similarity">
    <text evidence="1 3">Belongs to the short-chain dehydrogenases/reductases (SDR) family.</text>
</comment>